<dbReference type="SUPFAM" id="SSF52540">
    <property type="entry name" value="P-loop containing nucleoside triphosphate hydrolases"/>
    <property type="match status" value="1"/>
</dbReference>
<dbReference type="InterPro" id="IPR010230">
    <property type="entry name" value="FeS-cluster_ATPase_SufC"/>
</dbReference>
<dbReference type="PANTHER" id="PTHR43204:SF1">
    <property type="entry name" value="ABC TRANSPORTER I FAMILY MEMBER 6, CHLOROPLASTIC"/>
    <property type="match status" value="1"/>
</dbReference>
<dbReference type="PROSITE" id="PS50893">
    <property type="entry name" value="ABC_TRANSPORTER_2"/>
    <property type="match status" value="1"/>
</dbReference>
<evidence type="ECO:0000256" key="1">
    <source>
        <dbReference type="ARBA" id="ARBA00022741"/>
    </source>
</evidence>
<dbReference type="RefSeq" id="WP_022541807.1">
    <property type="nucleotide sequence ID" value="NC_022521.1"/>
</dbReference>
<dbReference type="PANTHER" id="PTHR43204">
    <property type="entry name" value="ABC TRANSPORTER I FAMILY MEMBER 6, CHLOROPLASTIC"/>
    <property type="match status" value="1"/>
</dbReference>
<keyword evidence="1" id="KW-0547">Nucleotide-binding</keyword>
<dbReference type="Pfam" id="PF00005">
    <property type="entry name" value="ABC_tran"/>
    <property type="match status" value="1"/>
</dbReference>
<sequence>MGLEVKGLTAKIGEKIVLNNVDFDLNYGEVHAVMGPNGSGKSSLGYVIMGREIYEVVEGDILLDGESIKDLPPEERALKGVFMAQQDPPQIPGVRLSSLIIAFVNKRLGAQDLSKPADPKIIRRMYEYASKLGLDREILNREVNVGFSGGEKKRSELLQAMIFDPKIVILDEPDSGLDIDGLKIVAEFIKQLRESGRGVMLITHYARLLNFVEPDRVTVLYRGSVLARGGPELAKEVEEKGYAQLYRMLARSK</sequence>
<dbReference type="GO" id="GO:0005524">
    <property type="term" value="F:ATP binding"/>
    <property type="evidence" value="ECO:0007669"/>
    <property type="project" value="UniProtKB-KW"/>
</dbReference>
<dbReference type="eggNOG" id="arCOG04236">
    <property type="taxonomic scope" value="Archaea"/>
</dbReference>
<keyword evidence="5" id="KW-1185">Reference proteome</keyword>
<dbReference type="GO" id="GO:0016887">
    <property type="term" value="F:ATP hydrolysis activity"/>
    <property type="evidence" value="ECO:0007669"/>
    <property type="project" value="InterPro"/>
</dbReference>
<dbReference type="SMART" id="SM00382">
    <property type="entry name" value="AAA"/>
    <property type="match status" value="1"/>
</dbReference>
<dbReference type="CDD" id="cd03217">
    <property type="entry name" value="ABC_FeS_Assembly"/>
    <property type="match status" value="1"/>
</dbReference>
<keyword evidence="2" id="KW-0067">ATP-binding</keyword>
<name>U3TES7_9CREN</name>
<evidence type="ECO:0000259" key="3">
    <source>
        <dbReference type="PROSITE" id="PS50893"/>
    </source>
</evidence>
<dbReference type="AlphaFoldDB" id="U3TES7"/>
<organism evidence="4 5">
    <name type="scientific">Aeropyrum camini SY1 = JCM 12091</name>
    <dbReference type="NCBI Taxonomy" id="1198449"/>
    <lineage>
        <taxon>Archaea</taxon>
        <taxon>Thermoproteota</taxon>
        <taxon>Thermoprotei</taxon>
        <taxon>Desulfurococcales</taxon>
        <taxon>Desulfurococcaceae</taxon>
        <taxon>Aeropyrum</taxon>
    </lineage>
</organism>
<dbReference type="Proteomes" id="UP000016887">
    <property type="component" value="Chromosome"/>
</dbReference>
<dbReference type="OrthoDB" id="18492at2157"/>
<dbReference type="STRING" id="1198449.ACAM_1066"/>
<accession>U3TES7</accession>
<feature type="domain" description="ABC transporter" evidence="3">
    <location>
        <begin position="3"/>
        <end position="247"/>
    </location>
</feature>
<evidence type="ECO:0000313" key="5">
    <source>
        <dbReference type="Proteomes" id="UP000016887"/>
    </source>
</evidence>
<dbReference type="InterPro" id="IPR027417">
    <property type="entry name" value="P-loop_NTPase"/>
</dbReference>
<evidence type="ECO:0000256" key="2">
    <source>
        <dbReference type="ARBA" id="ARBA00022840"/>
    </source>
</evidence>
<dbReference type="InterPro" id="IPR003439">
    <property type="entry name" value="ABC_transporter-like_ATP-bd"/>
</dbReference>
<dbReference type="NCBIfam" id="TIGR01978">
    <property type="entry name" value="sufC"/>
    <property type="match status" value="1"/>
</dbReference>
<gene>
    <name evidence="4" type="primary">sufC</name>
    <name evidence="4" type="ORF">ACAM_1066</name>
</gene>
<dbReference type="GeneID" id="17110395"/>
<dbReference type="Gene3D" id="3.40.50.300">
    <property type="entry name" value="P-loop containing nucleotide triphosphate hydrolases"/>
    <property type="match status" value="1"/>
</dbReference>
<dbReference type="EMBL" id="AP012489">
    <property type="protein sequence ID" value="BAN90535.1"/>
    <property type="molecule type" value="Genomic_DNA"/>
</dbReference>
<dbReference type="InterPro" id="IPR003593">
    <property type="entry name" value="AAA+_ATPase"/>
</dbReference>
<dbReference type="KEGG" id="acj:ACAM_1066"/>
<protein>
    <submittedName>
        <fullName evidence="4">Fe-S assembly ATPase SufC</fullName>
    </submittedName>
</protein>
<dbReference type="PATRIC" id="fig|1198449.6.peg.1076"/>
<proteinExistence type="predicted"/>
<reference evidence="4 5" key="1">
    <citation type="journal article" date="2013" name="Appl. Environ. Microbiol.">
        <title>Variation of the Virus-Related Elements within Syntenic Genomes of the Hyperthermophilic Archaeon Aeropyrum.</title>
        <authorList>
            <person name="Daifuku T."/>
            <person name="Yoshida T."/>
            <person name="Kitamura T."/>
            <person name="Kawaichi S."/>
            <person name="Inoue T."/>
            <person name="Nomura K."/>
            <person name="Yoshida Y."/>
            <person name="Kuno S."/>
            <person name="Sako Y."/>
        </authorList>
    </citation>
    <scope>NUCLEOTIDE SEQUENCE [LARGE SCALE GENOMIC DNA]</scope>
    <source>
        <strain evidence="4 5">SY1</strain>
    </source>
</reference>
<evidence type="ECO:0000313" key="4">
    <source>
        <dbReference type="EMBL" id="BAN90535.1"/>
    </source>
</evidence>